<organism evidence="1">
    <name type="scientific">uncultured Desulfovibrio sp</name>
    <dbReference type="NCBI Taxonomy" id="167968"/>
    <lineage>
        <taxon>Bacteria</taxon>
        <taxon>Pseudomonadati</taxon>
        <taxon>Thermodesulfobacteriota</taxon>
        <taxon>Desulfovibrionia</taxon>
        <taxon>Desulfovibrionales</taxon>
        <taxon>Desulfovibrionaceae</taxon>
        <taxon>Desulfovibrio</taxon>
        <taxon>environmental samples</taxon>
    </lineage>
</organism>
<proteinExistence type="predicted"/>
<reference evidence="1" key="1">
    <citation type="submission" date="2016-04" db="EMBL/GenBank/DDBJ databases">
        <authorList>
            <person name="Evans L.H."/>
            <person name="Alamgir A."/>
            <person name="Owens N."/>
            <person name="Weber N.D."/>
            <person name="Virtaneva K."/>
            <person name="Barbian K."/>
            <person name="Babar A."/>
            <person name="Rosenke K."/>
        </authorList>
    </citation>
    <scope>NUCLEOTIDE SEQUENCE</scope>
    <source>
        <strain evidence="1">92-2</strain>
    </source>
</reference>
<name>A0A212JFN4_9BACT</name>
<accession>A0A212JFN4</accession>
<dbReference type="EMBL" id="FLUP01000001">
    <property type="protein sequence ID" value="SBV98247.1"/>
    <property type="molecule type" value="Genomic_DNA"/>
</dbReference>
<evidence type="ECO:0000313" key="1">
    <source>
        <dbReference type="EMBL" id="SBV98247.1"/>
    </source>
</evidence>
<dbReference type="AlphaFoldDB" id="A0A212JFN4"/>
<gene>
    <name evidence="1" type="ORF">KM92DES2_11031</name>
</gene>
<protein>
    <submittedName>
        <fullName evidence="1">Uncharacterized protein</fullName>
    </submittedName>
</protein>
<sequence>MALGASLEIMLVICSTRVSGFCPRPTMNPIKNDQPTATTRIAPSRASIGPERRITKRRFSPEGWETTDLRGLRKGAAIHYPPSCGNLWGPGLTVKAHPVRGRQSTRKASFKTRLNGYRHRADLSHAEYSTFMKQRR</sequence>